<sequence length="210" mass="22981">MAFENGRIQQFDSTMSAISSSDGAVSGGDSDVDSGYSKSIDFAETGSDTAPSTPKTDDVSEAGTSSDDEPLSVFREGVRKRKTARHGDYRYTEVVESESEGEPARHETLRDYSYEGELEMLHVPRMAYPFPSYLRQIATEITSTPSAASQHPLLSSPSSFIACQNLPLYLHRRLPNTHAPTARKRARSLSYESDIDGLSDASMLSSHSDD</sequence>
<evidence type="ECO:0000256" key="1">
    <source>
        <dbReference type="SAM" id="MobiDB-lite"/>
    </source>
</evidence>
<evidence type="ECO:0000313" key="3">
    <source>
        <dbReference type="Proteomes" id="UP000030762"/>
    </source>
</evidence>
<dbReference type="OrthoDB" id="79732at2759"/>
<feature type="region of interest" description="Disordered" evidence="1">
    <location>
        <begin position="1"/>
        <end position="88"/>
    </location>
</feature>
<gene>
    <name evidence="2" type="ORF">SDRG_07959</name>
</gene>
<dbReference type="InParanoid" id="T0RQ42"/>
<keyword evidence="3" id="KW-1185">Reference proteome</keyword>
<organism evidence="2 3">
    <name type="scientific">Saprolegnia diclina (strain VS20)</name>
    <dbReference type="NCBI Taxonomy" id="1156394"/>
    <lineage>
        <taxon>Eukaryota</taxon>
        <taxon>Sar</taxon>
        <taxon>Stramenopiles</taxon>
        <taxon>Oomycota</taxon>
        <taxon>Saprolegniomycetes</taxon>
        <taxon>Saprolegniales</taxon>
        <taxon>Saprolegniaceae</taxon>
        <taxon>Saprolegnia</taxon>
    </lineage>
</organism>
<proteinExistence type="predicted"/>
<protein>
    <submittedName>
        <fullName evidence="2">Uncharacterized protein</fullName>
    </submittedName>
</protein>
<dbReference type="OMA" id="KRKTARH"/>
<feature type="compositionally biased region" description="Low complexity" evidence="1">
    <location>
        <begin position="16"/>
        <end position="39"/>
    </location>
</feature>
<dbReference type="VEuPathDB" id="FungiDB:SDRG_07959"/>
<reference evidence="2 3" key="1">
    <citation type="submission" date="2012-04" db="EMBL/GenBank/DDBJ databases">
        <title>The Genome Sequence of Saprolegnia declina VS20.</title>
        <authorList>
            <consortium name="The Broad Institute Genome Sequencing Platform"/>
            <person name="Russ C."/>
            <person name="Nusbaum C."/>
            <person name="Tyler B."/>
            <person name="van West P."/>
            <person name="Dieguez-Uribeondo J."/>
            <person name="de Bruijn I."/>
            <person name="Tripathy S."/>
            <person name="Jiang R."/>
            <person name="Young S.K."/>
            <person name="Zeng Q."/>
            <person name="Gargeya S."/>
            <person name="Fitzgerald M."/>
            <person name="Haas B."/>
            <person name="Abouelleil A."/>
            <person name="Alvarado L."/>
            <person name="Arachchi H.M."/>
            <person name="Berlin A."/>
            <person name="Chapman S.B."/>
            <person name="Goldberg J."/>
            <person name="Griggs A."/>
            <person name="Gujja S."/>
            <person name="Hansen M."/>
            <person name="Howarth C."/>
            <person name="Imamovic A."/>
            <person name="Larimer J."/>
            <person name="McCowen C."/>
            <person name="Montmayeur A."/>
            <person name="Murphy C."/>
            <person name="Neiman D."/>
            <person name="Pearson M."/>
            <person name="Priest M."/>
            <person name="Roberts A."/>
            <person name="Saif S."/>
            <person name="Shea T."/>
            <person name="Sisk P."/>
            <person name="Sykes S."/>
            <person name="Wortman J."/>
            <person name="Nusbaum C."/>
            <person name="Birren B."/>
        </authorList>
    </citation>
    <scope>NUCLEOTIDE SEQUENCE [LARGE SCALE GENOMIC DNA]</scope>
    <source>
        <strain evidence="2 3">VS20</strain>
    </source>
</reference>
<dbReference type="EMBL" id="JH767154">
    <property type="protein sequence ID" value="EQC34638.1"/>
    <property type="molecule type" value="Genomic_DNA"/>
</dbReference>
<dbReference type="GeneID" id="19948686"/>
<dbReference type="RefSeq" id="XP_008612044.1">
    <property type="nucleotide sequence ID" value="XM_008613822.1"/>
</dbReference>
<evidence type="ECO:0000313" key="2">
    <source>
        <dbReference type="EMBL" id="EQC34638.1"/>
    </source>
</evidence>
<name>T0RQ42_SAPDV</name>
<accession>T0RQ42</accession>
<dbReference type="AlphaFoldDB" id="T0RQ42"/>
<dbReference type="Proteomes" id="UP000030762">
    <property type="component" value="Unassembled WGS sequence"/>
</dbReference>